<dbReference type="AlphaFoldDB" id="A0A7J6L2Q9"/>
<sequence>MEDDYILLDFGSDESQLLSWHSGSAMWYYHLVVSLYSISNKVLMSRLSTLATVICAAAAGEEVASPDGIYCGSGKYWSSLNFRVDSAAHTIEASGIADKTGAAPWHLGDMNFHMSDDGTDMVVTKEHQPKDRQLYIIGGTGYKAPVWTELPYNAESQTITVSYKEEEMVCSYEKCPAGQPAHRGEFSGPDGTYCCTDGLYWSFILFKVDGARNAFDVSGIANLPNVAPWHESDVSFRMNEGNTLMEIISKKTESRKLHNIGDFHLPYPLDWDELSFDAEWQQIRVPYDRDYMVCDNSKCPAGSPASSGRFIPDGMYCCSGYTLKSLIFNVNYASRTFSVSAIANVTGAAPYFKGGIYFHMSEDTTFMVVDKEPESRALQSHAIGAFGRDPPRFEQLHFNPEAQTITASDEDDMLVCSFDQCPAGSPMGFLPGLPNGMYCCSSLYWKNVFFNVDYSAGTLVVSGMARTPGAAPWYLSDIHFHMKDDNTVMQIGKARALRSTQLIGGFGYPLPKLHDLRYNATAESITLFYRDAQIECTYKQCAIE</sequence>
<evidence type="ECO:0000313" key="1">
    <source>
        <dbReference type="EMBL" id="KAF4653883.1"/>
    </source>
</evidence>
<accession>A0A7J6L2Q9</accession>
<gene>
    <name evidence="1" type="ORF">FOZ61_008629</name>
</gene>
<organism evidence="1 2">
    <name type="scientific">Perkinsus olseni</name>
    <name type="common">Perkinsus atlanticus</name>
    <dbReference type="NCBI Taxonomy" id="32597"/>
    <lineage>
        <taxon>Eukaryota</taxon>
        <taxon>Sar</taxon>
        <taxon>Alveolata</taxon>
        <taxon>Perkinsozoa</taxon>
        <taxon>Perkinsea</taxon>
        <taxon>Perkinsida</taxon>
        <taxon>Perkinsidae</taxon>
        <taxon>Perkinsus</taxon>
    </lineage>
</organism>
<dbReference type="OrthoDB" id="421326at2759"/>
<comment type="caution">
    <text evidence="1">The sequence shown here is derived from an EMBL/GenBank/DDBJ whole genome shotgun (WGS) entry which is preliminary data.</text>
</comment>
<evidence type="ECO:0000313" key="2">
    <source>
        <dbReference type="Proteomes" id="UP000570595"/>
    </source>
</evidence>
<name>A0A7J6L2Q9_PEROL</name>
<reference evidence="1 2" key="1">
    <citation type="submission" date="2020-04" db="EMBL/GenBank/DDBJ databases">
        <title>Perkinsus olseni comparative genomics.</title>
        <authorList>
            <person name="Bogema D.R."/>
        </authorList>
    </citation>
    <scope>NUCLEOTIDE SEQUENCE [LARGE SCALE GENOMIC DNA]</scope>
    <source>
        <strain evidence="1">ATCC PRA-179</strain>
    </source>
</reference>
<protein>
    <submittedName>
        <fullName evidence="1">Uncharacterized protein</fullName>
    </submittedName>
</protein>
<proteinExistence type="predicted"/>
<dbReference type="EMBL" id="JABAHT010000581">
    <property type="protein sequence ID" value="KAF4653883.1"/>
    <property type="molecule type" value="Genomic_DNA"/>
</dbReference>
<dbReference type="Proteomes" id="UP000570595">
    <property type="component" value="Unassembled WGS sequence"/>
</dbReference>